<reference evidence="2" key="1">
    <citation type="submission" date="2021-06" db="EMBL/GenBank/DDBJ databases">
        <title>Comparative genomics, transcriptomics and evolutionary studies reveal genomic signatures of adaptation to plant cell wall in hemibiotrophic fungi.</title>
        <authorList>
            <consortium name="DOE Joint Genome Institute"/>
            <person name="Baroncelli R."/>
            <person name="Diaz J.F."/>
            <person name="Benocci T."/>
            <person name="Peng M."/>
            <person name="Battaglia E."/>
            <person name="Haridas S."/>
            <person name="Andreopoulos W."/>
            <person name="Labutti K."/>
            <person name="Pangilinan J."/>
            <person name="Floch G.L."/>
            <person name="Makela M.R."/>
            <person name="Henrissat B."/>
            <person name="Grigoriev I.V."/>
            <person name="Crouch J.A."/>
            <person name="De Vries R.P."/>
            <person name="Sukno S.A."/>
            <person name="Thon M.R."/>
        </authorList>
    </citation>
    <scope>NUCLEOTIDE SEQUENCE</scope>
    <source>
        <strain evidence="2">CBS 193.32</strain>
    </source>
</reference>
<keyword evidence="3" id="KW-1185">Reference proteome</keyword>
<dbReference type="EMBL" id="JAHMHR010000096">
    <property type="protein sequence ID" value="KAK1657317.1"/>
    <property type="molecule type" value="Genomic_DNA"/>
</dbReference>
<feature type="region of interest" description="Disordered" evidence="1">
    <location>
        <begin position="162"/>
        <end position="192"/>
    </location>
</feature>
<gene>
    <name evidence="2" type="ORF">BDP55DRAFT_761919</name>
</gene>
<feature type="region of interest" description="Disordered" evidence="1">
    <location>
        <begin position="75"/>
        <end position="101"/>
    </location>
</feature>
<comment type="caution">
    <text evidence="2">The sequence shown here is derived from an EMBL/GenBank/DDBJ whole genome shotgun (WGS) entry which is preliminary data.</text>
</comment>
<feature type="compositionally biased region" description="Pro residues" evidence="1">
    <location>
        <begin position="172"/>
        <end position="183"/>
    </location>
</feature>
<name>A0AAJ0EN87_9PEZI</name>
<accession>A0AAJ0EN87</accession>
<evidence type="ECO:0000313" key="3">
    <source>
        <dbReference type="Proteomes" id="UP001224890"/>
    </source>
</evidence>
<organism evidence="2 3">
    <name type="scientific">Colletotrichum godetiae</name>
    <dbReference type="NCBI Taxonomy" id="1209918"/>
    <lineage>
        <taxon>Eukaryota</taxon>
        <taxon>Fungi</taxon>
        <taxon>Dikarya</taxon>
        <taxon>Ascomycota</taxon>
        <taxon>Pezizomycotina</taxon>
        <taxon>Sordariomycetes</taxon>
        <taxon>Hypocreomycetidae</taxon>
        <taxon>Glomerellales</taxon>
        <taxon>Glomerellaceae</taxon>
        <taxon>Colletotrichum</taxon>
        <taxon>Colletotrichum acutatum species complex</taxon>
    </lineage>
</organism>
<sequence>MSSVHPLRESLLSHPAALMEEQGPLCNDHKSNNPVSAYRLISNFAQKLTMPQSQLPTIDPETTSAIAGSANHEIKQAEKGAKGKTKPKPKPKTLKRVLPSGPGFKMYQNAADQDLKILESIDEGMAFKNALRALTPNLDKEAVDLAIAKLFLEADRLSGYKEHITENSPGPFSSPPSKPPGSPLPRRIRSPPSRPRIVVKFSHYRQQPIEDYAKGTATALAIDKFRKEKPCDEPEEIFTDFTEEQRKNMMGKTIRREKADWGGKHVDENCDTQILIVKGWQSPTATPAARTEPTADRYNGYPIINEETIDLDDTFDEVSGIHDNDFLIIF</sequence>
<dbReference type="GeneID" id="85465406"/>
<feature type="compositionally biased region" description="Basic residues" evidence="1">
    <location>
        <begin position="82"/>
        <end position="95"/>
    </location>
</feature>
<dbReference type="Proteomes" id="UP001224890">
    <property type="component" value="Unassembled WGS sequence"/>
</dbReference>
<proteinExistence type="predicted"/>
<dbReference type="AlphaFoldDB" id="A0AAJ0EN87"/>
<evidence type="ECO:0000313" key="2">
    <source>
        <dbReference type="EMBL" id="KAK1657317.1"/>
    </source>
</evidence>
<evidence type="ECO:0000256" key="1">
    <source>
        <dbReference type="SAM" id="MobiDB-lite"/>
    </source>
</evidence>
<protein>
    <submittedName>
        <fullName evidence="2">Uncharacterized protein</fullName>
    </submittedName>
</protein>
<dbReference type="RefSeq" id="XP_060422081.1">
    <property type="nucleotide sequence ID" value="XM_060580880.1"/>
</dbReference>